<proteinExistence type="predicted"/>
<reference evidence="1 2" key="1">
    <citation type="submission" date="2017-09" db="EMBL/GenBank/DDBJ databases">
        <authorList>
            <person name="Lee N."/>
            <person name="Cho B.-K."/>
        </authorList>
    </citation>
    <scope>NUCLEOTIDE SEQUENCE [LARGE SCALE GENOMIC DNA]</scope>
    <source>
        <strain evidence="1 2">ATCC 12853</strain>
    </source>
</reference>
<evidence type="ECO:0000313" key="1">
    <source>
        <dbReference type="EMBL" id="QEU93370.1"/>
    </source>
</evidence>
<dbReference type="KEGG" id="ska:CP970_22815"/>
<dbReference type="RefSeq" id="WP_055548912.1">
    <property type="nucleotide sequence ID" value="NZ_CP023699.1"/>
</dbReference>
<dbReference type="Proteomes" id="UP000325529">
    <property type="component" value="Chromosome"/>
</dbReference>
<sequence>MTTLAPESLVSQHIELTQKLQAVLREHPLGGGFRLLVAPRQLELADDEVLVQAVDPAQRTVELRPCKIAEMDADAVLHATQVLDPCDQALWAYAAQLRRSTCGAFRRGDGSTGHLYAD</sequence>
<dbReference type="EMBL" id="CP023699">
    <property type="protein sequence ID" value="QEU93370.1"/>
    <property type="molecule type" value="Genomic_DNA"/>
</dbReference>
<evidence type="ECO:0000313" key="2">
    <source>
        <dbReference type="Proteomes" id="UP000325529"/>
    </source>
</evidence>
<protein>
    <submittedName>
        <fullName evidence="1">Uncharacterized protein</fullName>
    </submittedName>
</protein>
<name>A0A5J6GC06_STRKN</name>
<dbReference type="AlphaFoldDB" id="A0A5J6GC06"/>
<gene>
    <name evidence="1" type="ORF">CP970_22815</name>
</gene>
<keyword evidence="2" id="KW-1185">Reference proteome</keyword>
<organism evidence="1 2">
    <name type="scientific">Streptomyces kanamyceticus</name>
    <dbReference type="NCBI Taxonomy" id="1967"/>
    <lineage>
        <taxon>Bacteria</taxon>
        <taxon>Bacillati</taxon>
        <taxon>Actinomycetota</taxon>
        <taxon>Actinomycetes</taxon>
        <taxon>Kitasatosporales</taxon>
        <taxon>Streptomycetaceae</taxon>
        <taxon>Streptomyces</taxon>
    </lineage>
</organism>
<dbReference type="OrthoDB" id="9878809at2"/>
<accession>A0A5J6GC06</accession>